<evidence type="ECO:0000313" key="3">
    <source>
        <dbReference type="EnsemblMetazoa" id="ISCW003879-PA"/>
    </source>
</evidence>
<reference evidence="2 4" key="1">
    <citation type="submission" date="2008-03" db="EMBL/GenBank/DDBJ databases">
        <title>Annotation of Ixodes scapularis.</title>
        <authorList>
            <consortium name="Ixodes scapularis Genome Project Consortium"/>
            <person name="Caler E."/>
            <person name="Hannick L.I."/>
            <person name="Bidwell S."/>
            <person name="Joardar V."/>
            <person name="Thiagarajan M."/>
            <person name="Amedeo P."/>
            <person name="Galinsky K.J."/>
            <person name="Schobel S."/>
            <person name="Inman J."/>
            <person name="Hostetler J."/>
            <person name="Miller J."/>
            <person name="Hammond M."/>
            <person name="Megy K."/>
            <person name="Lawson D."/>
            <person name="Kodira C."/>
            <person name="Sutton G."/>
            <person name="Meyer J."/>
            <person name="Hill C.A."/>
            <person name="Birren B."/>
            <person name="Nene V."/>
            <person name="Collins F."/>
            <person name="Alarcon-Chaidez F."/>
            <person name="Wikel S."/>
            <person name="Strausberg R."/>
        </authorList>
    </citation>
    <scope>NUCLEOTIDE SEQUENCE [LARGE SCALE GENOMIC DNA]</scope>
    <source>
        <strain evidence="4">Wikel</strain>
        <strain evidence="2">Wikel colony</strain>
    </source>
</reference>
<dbReference type="VEuPathDB" id="VectorBase:ISCP_016054"/>
<dbReference type="EnsemblMetazoa" id="ISCW003879-RA">
    <property type="protein sequence ID" value="ISCW003879-PA"/>
    <property type="gene ID" value="ISCW003879"/>
</dbReference>
<evidence type="ECO:0000313" key="2">
    <source>
        <dbReference type="EMBL" id="EEC06744.1"/>
    </source>
</evidence>
<keyword evidence="1" id="KW-0732">Signal</keyword>
<keyword evidence="4" id="KW-1185">Reference proteome</keyword>
<feature type="signal peptide" evidence="1">
    <location>
        <begin position="1"/>
        <end position="16"/>
    </location>
</feature>
<reference evidence="3" key="2">
    <citation type="submission" date="2020-05" db="UniProtKB">
        <authorList>
            <consortium name="EnsemblMetazoa"/>
        </authorList>
    </citation>
    <scope>IDENTIFICATION</scope>
    <source>
        <strain evidence="3">wikel</strain>
    </source>
</reference>
<dbReference type="Proteomes" id="UP000001555">
    <property type="component" value="Unassembled WGS sequence"/>
</dbReference>
<name>B7PJH2_IXOSC</name>
<dbReference type="EMBL" id="ABJB011132449">
    <property type="status" value="NOT_ANNOTATED_CDS"/>
    <property type="molecule type" value="Genomic_DNA"/>
</dbReference>
<dbReference type="EMBL" id="DS726655">
    <property type="protein sequence ID" value="EEC06744.1"/>
    <property type="molecule type" value="Genomic_DNA"/>
</dbReference>
<feature type="non-terminal residue" evidence="2">
    <location>
        <position position="1"/>
    </location>
</feature>
<dbReference type="VEuPathDB" id="VectorBase:ISCI003879"/>
<gene>
    <name evidence="2" type="ORF">IscW_ISCW003879</name>
</gene>
<feature type="chain" id="PRO_5010959763" evidence="1">
    <location>
        <begin position="17"/>
        <end position="170"/>
    </location>
</feature>
<evidence type="ECO:0000256" key="1">
    <source>
        <dbReference type="SAM" id="SignalP"/>
    </source>
</evidence>
<dbReference type="PaxDb" id="6945-B7PJH2"/>
<proteinExistence type="predicted"/>
<dbReference type="VEuPathDB" id="VectorBase:ISCW003879"/>
<evidence type="ECO:0000313" key="4">
    <source>
        <dbReference type="Proteomes" id="UP000001555"/>
    </source>
</evidence>
<dbReference type="PANTHER" id="PTHR33289">
    <property type="entry name" value="ANCHORAGE SUBUNIT, PUTATIVE-RELATED"/>
    <property type="match status" value="1"/>
</dbReference>
<organism>
    <name type="scientific">Ixodes scapularis</name>
    <name type="common">Black-legged tick</name>
    <name type="synonym">Deer tick</name>
    <dbReference type="NCBI Taxonomy" id="6945"/>
    <lineage>
        <taxon>Eukaryota</taxon>
        <taxon>Metazoa</taxon>
        <taxon>Ecdysozoa</taxon>
        <taxon>Arthropoda</taxon>
        <taxon>Chelicerata</taxon>
        <taxon>Arachnida</taxon>
        <taxon>Acari</taxon>
        <taxon>Parasitiformes</taxon>
        <taxon>Ixodida</taxon>
        <taxon>Ixodoidea</taxon>
        <taxon>Ixodidae</taxon>
        <taxon>Ixodinae</taxon>
        <taxon>Ixodes</taxon>
    </lineage>
</organism>
<protein>
    <submittedName>
        <fullName evidence="2 3">Secreted salivary gland peptide, putative</fullName>
    </submittedName>
</protein>
<dbReference type="HOGENOM" id="CLU_1574622_0_0_1"/>
<feature type="non-terminal residue" evidence="2">
    <location>
        <position position="170"/>
    </location>
</feature>
<sequence>QLHVCLVLALASDVFAGLLPSDLSHGHTYEAAGLAGHGAALIGTTHTDYAVRSSDFENAVATPIVTKATSYHAVPSIATAQAVPVGTGDSTGPTVVSTTYHTAPVISSVHDSPVLETHATARGVVTIHSAPALKEATTTHRAAPDVPTLEATPDVSTYSAAPTVTRLYQT</sequence>
<accession>B7PJH2</accession>
<dbReference type="PANTHER" id="PTHR33289:SF2">
    <property type="entry name" value="ANCHORAGE SUBUNIT, PUTATIVE-RELATED"/>
    <property type="match status" value="1"/>
</dbReference>
<dbReference type="AlphaFoldDB" id="B7PJH2"/>